<keyword evidence="2" id="KW-1185">Reference proteome</keyword>
<reference evidence="1 2" key="1">
    <citation type="submission" date="2023-01" db="EMBL/GenBank/DDBJ databases">
        <title>Complete genome sequence of Roseicyclus marinus strain Dej080120_10.</title>
        <authorList>
            <person name="Ueki S."/>
            <person name="Maruyama F."/>
        </authorList>
    </citation>
    <scope>NUCLEOTIDE SEQUENCE [LARGE SCALE GENOMIC DNA]</scope>
    <source>
        <strain evidence="1 2">Dej080120_10</strain>
    </source>
</reference>
<dbReference type="Pfam" id="PF12096">
    <property type="entry name" value="DUF3572"/>
    <property type="match status" value="1"/>
</dbReference>
<evidence type="ECO:0008006" key="3">
    <source>
        <dbReference type="Google" id="ProtNLM"/>
    </source>
</evidence>
<dbReference type="InterPro" id="IPR021955">
    <property type="entry name" value="DUF3572"/>
</dbReference>
<protein>
    <recommendedName>
        <fullName evidence="3">DUF3572 family protein</fullName>
    </recommendedName>
</protein>
<evidence type="ECO:0000313" key="1">
    <source>
        <dbReference type="EMBL" id="BDW84559.1"/>
    </source>
</evidence>
<name>A0AA48H0Y5_9RHOB</name>
<organism evidence="1 2">
    <name type="scientific">Roseicyclus marinus</name>
    <dbReference type="NCBI Taxonomy" id="2161673"/>
    <lineage>
        <taxon>Bacteria</taxon>
        <taxon>Pseudomonadati</taxon>
        <taxon>Pseudomonadota</taxon>
        <taxon>Alphaproteobacteria</taxon>
        <taxon>Rhodobacterales</taxon>
        <taxon>Roseobacteraceae</taxon>
        <taxon>Roseicyclus</taxon>
    </lineage>
</organism>
<dbReference type="KEGG" id="rmai:MACH21_07360"/>
<accession>A0AA48H0Y5</accession>
<dbReference type="Proteomes" id="UP001337723">
    <property type="component" value="Chromosome"/>
</dbReference>
<dbReference type="AlphaFoldDB" id="A0AA48H0Y5"/>
<sequence length="88" mass="9421">MAETRALAVLGWIAGQDEIFPAFLGATGTSESDLRRRAGDPEFLAAVLDFVLMDDAWVIDCAAALGCPPEQMLHIRAALPGGDLPHWT</sequence>
<gene>
    <name evidence="1" type="ORF">MACH21_07360</name>
</gene>
<proteinExistence type="predicted"/>
<dbReference type="EMBL" id="AP027266">
    <property type="protein sequence ID" value="BDW84559.1"/>
    <property type="molecule type" value="Genomic_DNA"/>
</dbReference>
<evidence type="ECO:0000313" key="2">
    <source>
        <dbReference type="Proteomes" id="UP001337723"/>
    </source>
</evidence>